<feature type="non-terminal residue" evidence="1">
    <location>
        <position position="303"/>
    </location>
</feature>
<dbReference type="AlphaFoldDB" id="A0A022RSP0"/>
<accession>A0A022RSP0</accession>
<dbReference type="STRING" id="4155.A0A022RSP0"/>
<organism evidence="1 2">
    <name type="scientific">Erythranthe guttata</name>
    <name type="common">Yellow monkey flower</name>
    <name type="synonym">Mimulus guttatus</name>
    <dbReference type="NCBI Taxonomy" id="4155"/>
    <lineage>
        <taxon>Eukaryota</taxon>
        <taxon>Viridiplantae</taxon>
        <taxon>Streptophyta</taxon>
        <taxon>Embryophyta</taxon>
        <taxon>Tracheophyta</taxon>
        <taxon>Spermatophyta</taxon>
        <taxon>Magnoliopsida</taxon>
        <taxon>eudicotyledons</taxon>
        <taxon>Gunneridae</taxon>
        <taxon>Pentapetalae</taxon>
        <taxon>asterids</taxon>
        <taxon>lamiids</taxon>
        <taxon>Lamiales</taxon>
        <taxon>Phrymaceae</taxon>
        <taxon>Erythranthe</taxon>
    </lineage>
</organism>
<keyword evidence="2" id="KW-1185">Reference proteome</keyword>
<sequence length="303" mass="34108">MKRLISRSADQLNRTMIDVLEDVLVHQQRSKIYEIIAETKSMLHQVVFGKAKLQLKHAKRDRLLKRLQLLNSTTKESQILKENIVSQRLKTSTVNDLVDAVGDRSLAVNSKKGHEVCHEKLTAMSQSLEALDGKILQLIGSFHACCKMKAEPSCVDTIALVNKHLIKRASFRFLRQDLQLILRLYVSHFFLVEVDLLNVVLSYLDFIVQSINIIVGTTSSVATSFKLNETNIIKNFPNMDACTAFAFVFNDERACKFVGAKTLAWETQMTGSLLGTLVDVVEEVQSAQIEFQDLTQSSFCSPS</sequence>
<proteinExistence type="predicted"/>
<evidence type="ECO:0000313" key="1">
    <source>
        <dbReference type="EMBL" id="EYU42793.1"/>
    </source>
</evidence>
<evidence type="ECO:0000313" key="2">
    <source>
        <dbReference type="Proteomes" id="UP000030748"/>
    </source>
</evidence>
<dbReference type="PANTHER" id="PTHR35707:SF1">
    <property type="entry name" value="SPC7 KINETOCHORE PROTEIN DOMAIN-CONTAINING PROTEIN"/>
    <property type="match status" value="1"/>
</dbReference>
<name>A0A022RSP0_ERYGU</name>
<reference evidence="1 2" key="1">
    <citation type="journal article" date="2013" name="Proc. Natl. Acad. Sci. U.S.A.">
        <title>Fine-scale variation in meiotic recombination in Mimulus inferred from population shotgun sequencing.</title>
        <authorList>
            <person name="Hellsten U."/>
            <person name="Wright K.M."/>
            <person name="Jenkins J."/>
            <person name="Shu S."/>
            <person name="Yuan Y."/>
            <person name="Wessler S.R."/>
            <person name="Schmutz J."/>
            <person name="Willis J.H."/>
            <person name="Rokhsar D.S."/>
        </authorList>
    </citation>
    <scope>NUCLEOTIDE SEQUENCE [LARGE SCALE GENOMIC DNA]</scope>
    <source>
        <strain evidence="2">cv. DUN x IM62</strain>
    </source>
</reference>
<dbReference type="Proteomes" id="UP000030748">
    <property type="component" value="Unassembled WGS sequence"/>
</dbReference>
<dbReference type="EMBL" id="KI630276">
    <property type="protein sequence ID" value="EYU42793.1"/>
    <property type="molecule type" value="Genomic_DNA"/>
</dbReference>
<dbReference type="PANTHER" id="PTHR35707">
    <property type="entry name" value="OS06G0608100 PROTEIN"/>
    <property type="match status" value="1"/>
</dbReference>
<protein>
    <submittedName>
        <fullName evidence="1">Uncharacterized protein</fullName>
    </submittedName>
</protein>
<gene>
    <name evidence="1" type="ORF">MIMGU_mgv1a020577mg</name>
</gene>